<protein>
    <submittedName>
        <fullName evidence="1">Uncharacterized protein</fullName>
    </submittedName>
</protein>
<proteinExistence type="predicted"/>
<dbReference type="EMBL" id="JAUUCC010000072">
    <property type="protein sequence ID" value="MEE2053444.1"/>
    <property type="molecule type" value="Genomic_DNA"/>
</dbReference>
<evidence type="ECO:0000313" key="2">
    <source>
        <dbReference type="Proteomes" id="UP001348641"/>
    </source>
</evidence>
<accession>A0ABU7KWS2</accession>
<reference evidence="1 2" key="1">
    <citation type="submission" date="2023-07" db="EMBL/GenBank/DDBJ databases">
        <authorList>
            <person name="Girao M."/>
            <person name="Carvalho M.F."/>
        </authorList>
    </citation>
    <scope>NUCLEOTIDE SEQUENCE [LARGE SCALE GENOMIC DNA]</scope>
    <source>
        <strain evidence="1 2">66/93</strain>
    </source>
</reference>
<organism evidence="1 2">
    <name type="scientific">Nocardiopsis tropica</name>
    <dbReference type="NCBI Taxonomy" id="109330"/>
    <lineage>
        <taxon>Bacteria</taxon>
        <taxon>Bacillati</taxon>
        <taxon>Actinomycetota</taxon>
        <taxon>Actinomycetes</taxon>
        <taxon>Streptosporangiales</taxon>
        <taxon>Nocardiopsidaceae</taxon>
        <taxon>Nocardiopsis</taxon>
    </lineage>
</organism>
<comment type="caution">
    <text evidence="1">The sequence shown here is derived from an EMBL/GenBank/DDBJ whole genome shotgun (WGS) entry which is preliminary data.</text>
</comment>
<evidence type="ECO:0000313" key="1">
    <source>
        <dbReference type="EMBL" id="MEE2053444.1"/>
    </source>
</evidence>
<dbReference type="Proteomes" id="UP001348641">
    <property type="component" value="Unassembled WGS sequence"/>
</dbReference>
<dbReference type="RefSeq" id="WP_330160396.1">
    <property type="nucleotide sequence ID" value="NZ_JAUUCC010000072.1"/>
</dbReference>
<sequence>MPPGVVGGATSKGLFLVLFSVRCAVVHMRQQDYAYRYLPH</sequence>
<gene>
    <name evidence="1" type="ORF">Q8A49_23350</name>
</gene>
<name>A0ABU7KWS2_9ACTN</name>